<sequence>MQFFDNLKSFLDKNNPFSSFNSASDAKLPGRFALLHENGVFPKGFWVFLGKDTFNSDAFKSIPFVKNDSLIENQEEKWMYFKEEKIRYYELTEAIDESSDYANINTSGFWDEKTKFWKVKDISIQNKDQKNVYAAELVQPTGLHPKLQVNLKNLKPPSKHCSLRGILHLPSTLFFDQYELSSMAEMNAGNLDHIIRIYGETDLEAPTYTLAGTGSVLWFQVFLNETNTHNHALRLELPLHTRYQLPAEGSVYVDTSFYSPSFYWDCSRNREPIKEEYISNLLLNSFVHPLTLIGPSTLNIMIPTANIEHEHSVRWITNTVILGMFFYITIFLIRKVKGHYKQS</sequence>
<keyword evidence="10" id="KW-0325">Glycoprotein</keyword>
<dbReference type="GO" id="GO:0006506">
    <property type="term" value="P:GPI anchor biosynthetic process"/>
    <property type="evidence" value="ECO:0007669"/>
    <property type="project" value="UniProtKB-UniPathway"/>
</dbReference>
<evidence type="ECO:0000256" key="7">
    <source>
        <dbReference type="ARBA" id="ARBA00022824"/>
    </source>
</evidence>
<dbReference type="STRING" id="653667.S9X235"/>
<gene>
    <name evidence="12" type="ORF">SPOG_02349</name>
</gene>
<evidence type="ECO:0000256" key="6">
    <source>
        <dbReference type="ARBA" id="ARBA00022692"/>
    </source>
</evidence>
<proteinExistence type="inferred from homology"/>
<comment type="function">
    <text evidence="11">Required for proper folding and/or the stability of a subset of proteins in the endoplasmic reticulum. Component of glycosylphosphatidylinositol-mannosyltransferase 1 which transfers the first of the 4 mannoses in the GPI-anchor precursors during GPI-anchor biosynthesis. Probably acts by stabilizing the mannosyltransferase GPI14.</text>
</comment>
<keyword evidence="5 11" id="KW-0337">GPI-anchor biosynthesis</keyword>
<evidence type="ECO:0000313" key="13">
    <source>
        <dbReference type="Proteomes" id="UP000015464"/>
    </source>
</evidence>
<keyword evidence="9 11" id="KW-0472">Membrane</keyword>
<dbReference type="PANTHER" id="PTHR28533:SF1">
    <property type="entry name" value="PROTEIN PBN1"/>
    <property type="match status" value="1"/>
</dbReference>
<dbReference type="OMA" id="VRWITNT"/>
<name>S9X235_SCHCR</name>
<feature type="transmembrane region" description="Helical" evidence="11">
    <location>
        <begin position="315"/>
        <end position="333"/>
    </location>
</feature>
<keyword evidence="7 11" id="KW-0256">Endoplasmic reticulum</keyword>
<keyword evidence="6 11" id="KW-0812">Transmembrane</keyword>
<evidence type="ECO:0000256" key="2">
    <source>
        <dbReference type="ARBA" id="ARBA00004687"/>
    </source>
</evidence>
<dbReference type="OrthoDB" id="5546453at2759"/>
<dbReference type="GeneID" id="25036673"/>
<comment type="subcellular location">
    <subcellularLocation>
        <location evidence="11">Endoplasmic reticulum membrane</location>
        <topology evidence="11">Single-pass membrane protein</topology>
    </subcellularLocation>
    <subcellularLocation>
        <location evidence="1">Endoplasmic reticulum membrane</location>
        <topology evidence="1">Single-pass type III membrane protein</topology>
    </subcellularLocation>
</comment>
<reference evidence="12 13" key="1">
    <citation type="journal article" date="2011" name="Science">
        <title>Comparative functional genomics of the fission yeasts.</title>
        <authorList>
            <person name="Rhind N."/>
            <person name="Chen Z."/>
            <person name="Yassour M."/>
            <person name="Thompson D.A."/>
            <person name="Haas B.J."/>
            <person name="Habib N."/>
            <person name="Wapinski I."/>
            <person name="Roy S."/>
            <person name="Lin M.F."/>
            <person name="Heiman D.I."/>
            <person name="Young S.K."/>
            <person name="Furuya K."/>
            <person name="Guo Y."/>
            <person name="Pidoux A."/>
            <person name="Chen H.M."/>
            <person name="Robbertse B."/>
            <person name="Goldberg J.M."/>
            <person name="Aoki K."/>
            <person name="Bayne E.H."/>
            <person name="Berlin A.M."/>
            <person name="Desjardins C.A."/>
            <person name="Dobbs E."/>
            <person name="Dukaj L."/>
            <person name="Fan L."/>
            <person name="FitzGerald M.G."/>
            <person name="French C."/>
            <person name="Gujja S."/>
            <person name="Hansen K."/>
            <person name="Keifenheim D."/>
            <person name="Levin J.Z."/>
            <person name="Mosher R.A."/>
            <person name="Mueller C.A."/>
            <person name="Pfiffner J."/>
            <person name="Priest M."/>
            <person name="Russ C."/>
            <person name="Smialowska A."/>
            <person name="Swoboda P."/>
            <person name="Sykes S.M."/>
            <person name="Vaughn M."/>
            <person name="Vengrova S."/>
            <person name="Yoder R."/>
            <person name="Zeng Q."/>
            <person name="Allshire R."/>
            <person name="Baulcombe D."/>
            <person name="Birren B.W."/>
            <person name="Brown W."/>
            <person name="Ekwall K."/>
            <person name="Kellis M."/>
            <person name="Leatherwood J."/>
            <person name="Levin H."/>
            <person name="Margalit H."/>
            <person name="Martienssen R."/>
            <person name="Nieduszynski C.A."/>
            <person name="Spatafora J.W."/>
            <person name="Friedman N."/>
            <person name="Dalgaard J.Z."/>
            <person name="Baumann P."/>
            <person name="Niki H."/>
            <person name="Regev A."/>
            <person name="Nusbaum C."/>
        </authorList>
    </citation>
    <scope>NUCLEOTIDE SEQUENCE [LARGE SCALE GENOMIC DNA]</scope>
    <source>
        <strain evidence="13">OY26 / ATCC MYA-4695 / CBS 11777 / NBRC 106824 / NRRL Y48691</strain>
    </source>
</reference>
<comment type="pathway">
    <text evidence="2 11">Glycolipid biosynthesis; glycosylphosphatidylinositol-anchor biosynthesis.</text>
</comment>
<protein>
    <recommendedName>
        <fullName evidence="4 11">Protein PBN1</fullName>
    </recommendedName>
</protein>
<evidence type="ECO:0000313" key="12">
    <source>
        <dbReference type="EMBL" id="EPY51172.1"/>
    </source>
</evidence>
<accession>S9X235</accession>
<dbReference type="AlphaFoldDB" id="S9X235"/>
<evidence type="ECO:0000256" key="3">
    <source>
        <dbReference type="ARBA" id="ARBA00010345"/>
    </source>
</evidence>
<evidence type="ECO:0000256" key="5">
    <source>
        <dbReference type="ARBA" id="ARBA00022502"/>
    </source>
</evidence>
<keyword evidence="13" id="KW-1185">Reference proteome</keyword>
<dbReference type="GO" id="GO:0000030">
    <property type="term" value="F:mannosyltransferase activity"/>
    <property type="evidence" value="ECO:0007669"/>
    <property type="project" value="TreeGrafter"/>
</dbReference>
<evidence type="ECO:0000256" key="10">
    <source>
        <dbReference type="ARBA" id="ARBA00023180"/>
    </source>
</evidence>
<dbReference type="eggNOG" id="ENOG502QS8N">
    <property type="taxonomic scope" value="Eukaryota"/>
</dbReference>
<dbReference type="InterPro" id="IPR042322">
    <property type="entry name" value="Pbn1"/>
</dbReference>
<dbReference type="Pfam" id="PF08320">
    <property type="entry name" value="PIG-X"/>
    <property type="match status" value="1"/>
</dbReference>
<dbReference type="Proteomes" id="UP000015464">
    <property type="component" value="Unassembled WGS sequence"/>
</dbReference>
<evidence type="ECO:0000256" key="1">
    <source>
        <dbReference type="ARBA" id="ARBA00004643"/>
    </source>
</evidence>
<dbReference type="GO" id="GO:1990529">
    <property type="term" value="C:glycosylphosphatidylinositol-mannosyltransferase I complex"/>
    <property type="evidence" value="ECO:0007669"/>
    <property type="project" value="TreeGrafter"/>
</dbReference>
<evidence type="ECO:0000256" key="11">
    <source>
        <dbReference type="RuleBase" id="RU366056"/>
    </source>
</evidence>
<dbReference type="HOGENOM" id="CLU_837176_0_0_1"/>
<dbReference type="RefSeq" id="XP_013023745.1">
    <property type="nucleotide sequence ID" value="XM_013168291.1"/>
</dbReference>
<dbReference type="UniPathway" id="UPA00196"/>
<keyword evidence="8 11" id="KW-1133">Transmembrane helix</keyword>
<evidence type="ECO:0000256" key="4">
    <source>
        <dbReference type="ARBA" id="ARBA00020410"/>
    </source>
</evidence>
<organism evidence="12 13">
    <name type="scientific">Schizosaccharomyces cryophilus (strain OY26 / ATCC MYA-4695 / CBS 11777 / NBRC 106824 / NRRL Y48691)</name>
    <name type="common">Fission yeast</name>
    <dbReference type="NCBI Taxonomy" id="653667"/>
    <lineage>
        <taxon>Eukaryota</taxon>
        <taxon>Fungi</taxon>
        <taxon>Dikarya</taxon>
        <taxon>Ascomycota</taxon>
        <taxon>Taphrinomycotina</taxon>
        <taxon>Schizosaccharomycetes</taxon>
        <taxon>Schizosaccharomycetales</taxon>
        <taxon>Schizosaccharomycetaceae</taxon>
        <taxon>Schizosaccharomyces</taxon>
    </lineage>
</organism>
<dbReference type="InterPro" id="IPR013233">
    <property type="entry name" value="PIG-X/PBN1"/>
</dbReference>
<dbReference type="GO" id="GO:0005789">
    <property type="term" value="C:endoplasmic reticulum membrane"/>
    <property type="evidence" value="ECO:0007669"/>
    <property type="project" value="UniProtKB-SubCell"/>
</dbReference>
<dbReference type="PANTHER" id="PTHR28533">
    <property type="entry name" value="PROTEIN PBN1"/>
    <property type="match status" value="1"/>
</dbReference>
<evidence type="ECO:0000256" key="9">
    <source>
        <dbReference type="ARBA" id="ARBA00023136"/>
    </source>
</evidence>
<evidence type="ECO:0000256" key="8">
    <source>
        <dbReference type="ARBA" id="ARBA00022989"/>
    </source>
</evidence>
<dbReference type="EMBL" id="KE546991">
    <property type="protein sequence ID" value="EPY51172.1"/>
    <property type="molecule type" value="Genomic_DNA"/>
</dbReference>
<dbReference type="SMART" id="SM00780">
    <property type="entry name" value="PIG-X"/>
    <property type="match status" value="1"/>
</dbReference>
<comment type="similarity">
    <text evidence="3 11">Belongs to the PIGX family.</text>
</comment>